<sequence length="809" mass="88984" precursor="true">MSLRRRMPSAAAKHALLAGAALALVLPVAAHAQPQDLLHDRGQVLNPAPGQSRRPARAAPVNNDGLAADELYMEADELIRDDQAKTTTARGSVEIRYQGRTLRADRVVYQEGPGQADGQGVIRAYGHVQTINADGTTEFADQLTLDDKMRAGVALGFSARLQDNVKIAGASAVRRNENIQELNRAIYTPCAICAANGKAKAPTWSISADRVVQDKARRIIYYRNARIHILGVPLIYLPVFWHADPQADRASGLLAPRIGFSNRRGFSYEQPYLQVLSPSSDLVISPQINTKVNPLLNGEYRQRFYSGDIDIRFGYTHDRDFDSQGQKFGSDTNRSYILGRGAFQIDDKWRWGFTAERTSDNLLFDKYEIGKVYESRGPYIADDRRLISQVYAVRQDQQSYVSAAAISIQGLRPSLTDPTVIENNRTFPVIAPLVEAHYEPLSTLFGGRLQVDGSAVALTRDQAPNTTVPTPGIDSRRVTAEVDWRRIFTAPIGLRIEPFVHVRTDAYSVSDILTGVGSQTTSLTTSRALGVAGADISYPLYRRWRDATVVLEPLAQIAVSPRAHQIVVGHDSTGAPIYLNEDSVALEFDETNLFQANKMPGYDLYEDGARLNVAGRGSVLWDDGRRASLLVGRSFRDTPNDIFTTTSGLRERASDWIVAGDAQPVKGLSVFARARLDADSFAIHRLEAGANVSSKWGSGYVRYLTDESSTSTTTSATGVVTPVITKTENFDVGGELRLAKNWGLTAYGNRDLVQQAWVIRDVGVFYTDDCLRVDVIYRKEDTVVGRLGPSESVQVRLTLATLGGPLYGR</sequence>
<feature type="chain" id="PRO_5016471450" description="LPS-assembly protein LptD" evidence="4">
    <location>
        <begin position="33"/>
        <end position="809"/>
    </location>
</feature>
<keyword evidence="2 4" id="KW-0472">Membrane</keyword>
<dbReference type="Pfam" id="PF03968">
    <property type="entry name" value="LptD_N"/>
    <property type="match status" value="1"/>
</dbReference>
<comment type="caution">
    <text evidence="8">The sequence shown here is derived from an EMBL/GenBank/DDBJ whole genome shotgun (WGS) entry which is preliminary data.</text>
</comment>
<evidence type="ECO:0000259" key="6">
    <source>
        <dbReference type="Pfam" id="PF03968"/>
    </source>
</evidence>
<comment type="caution">
    <text evidence="4">Lacks conserved residue(s) required for the propagation of feature annotation.</text>
</comment>
<dbReference type="PROSITE" id="PS51318">
    <property type="entry name" value="TAT"/>
    <property type="match status" value="1"/>
</dbReference>
<gene>
    <name evidence="4" type="primary">lptD</name>
    <name evidence="8" type="ORF">DJ021_15475</name>
</gene>
<organism evidence="8 9">
    <name type="scientific">Phenylobacterium hankyongense</name>
    <dbReference type="NCBI Taxonomy" id="1813876"/>
    <lineage>
        <taxon>Bacteria</taxon>
        <taxon>Pseudomonadati</taxon>
        <taxon>Pseudomonadota</taxon>
        <taxon>Alphaproteobacteria</taxon>
        <taxon>Caulobacterales</taxon>
        <taxon>Caulobacteraceae</taxon>
        <taxon>Phenylobacterium</taxon>
    </lineage>
</organism>
<dbReference type="GO" id="GO:0015920">
    <property type="term" value="P:lipopolysaccharide transport"/>
    <property type="evidence" value="ECO:0007669"/>
    <property type="project" value="InterPro"/>
</dbReference>
<dbReference type="PANTHER" id="PTHR30189">
    <property type="entry name" value="LPS-ASSEMBLY PROTEIN"/>
    <property type="match status" value="1"/>
</dbReference>
<comment type="subunit">
    <text evidence="4">Component of the lipopolysaccharide transport and assembly complex.</text>
</comment>
<evidence type="ECO:0000313" key="8">
    <source>
        <dbReference type="EMBL" id="RAK61109.1"/>
    </source>
</evidence>
<dbReference type="EMBL" id="QFYP01000001">
    <property type="protein sequence ID" value="RAK61109.1"/>
    <property type="molecule type" value="Genomic_DNA"/>
</dbReference>
<protein>
    <recommendedName>
        <fullName evidence="4">LPS-assembly protein LptD</fullName>
    </recommendedName>
</protein>
<name>A0A328B2G4_9CAUL</name>
<proteinExistence type="inferred from homology"/>
<dbReference type="GO" id="GO:1990351">
    <property type="term" value="C:transporter complex"/>
    <property type="evidence" value="ECO:0007669"/>
    <property type="project" value="TreeGrafter"/>
</dbReference>
<feature type="domain" description="LptD C-terminal" evidence="7">
    <location>
        <begin position="332"/>
        <end position="742"/>
    </location>
</feature>
<dbReference type="AlphaFoldDB" id="A0A328B2G4"/>
<comment type="function">
    <text evidence="4">Involved in the assembly of lipopolysaccharide (LPS) at the surface of the outer membrane.</text>
</comment>
<dbReference type="GO" id="GO:0043165">
    <property type="term" value="P:Gram-negative-bacterium-type cell outer membrane assembly"/>
    <property type="evidence" value="ECO:0007669"/>
    <property type="project" value="UniProtKB-UniRule"/>
</dbReference>
<dbReference type="InterPro" id="IPR020889">
    <property type="entry name" value="LipoPS_assembly_LptD"/>
</dbReference>
<evidence type="ECO:0000256" key="4">
    <source>
        <dbReference type="HAMAP-Rule" id="MF_01411"/>
    </source>
</evidence>
<dbReference type="InterPro" id="IPR050218">
    <property type="entry name" value="LptD"/>
</dbReference>
<keyword evidence="3 4" id="KW-0998">Cell outer membrane</keyword>
<comment type="subcellular location">
    <subcellularLocation>
        <location evidence="4">Cell outer membrane</location>
    </subcellularLocation>
</comment>
<accession>A0A328B2G4</accession>
<feature type="signal peptide" evidence="4">
    <location>
        <begin position="1"/>
        <end position="32"/>
    </location>
</feature>
<dbReference type="InterPro" id="IPR007543">
    <property type="entry name" value="LptD_C"/>
</dbReference>
<comment type="similarity">
    <text evidence="4">Belongs to the LptD family.</text>
</comment>
<evidence type="ECO:0000259" key="7">
    <source>
        <dbReference type="Pfam" id="PF04453"/>
    </source>
</evidence>
<dbReference type="PANTHER" id="PTHR30189:SF1">
    <property type="entry name" value="LPS-ASSEMBLY PROTEIN LPTD"/>
    <property type="match status" value="1"/>
</dbReference>
<dbReference type="GO" id="GO:0009279">
    <property type="term" value="C:cell outer membrane"/>
    <property type="evidence" value="ECO:0007669"/>
    <property type="project" value="UniProtKB-SubCell"/>
</dbReference>
<dbReference type="Proteomes" id="UP000249842">
    <property type="component" value="Unassembled WGS sequence"/>
</dbReference>
<dbReference type="OrthoDB" id="9760225at2"/>
<dbReference type="HAMAP" id="MF_01411">
    <property type="entry name" value="LPS_assembly_LptD"/>
    <property type="match status" value="1"/>
</dbReference>
<dbReference type="InterPro" id="IPR005653">
    <property type="entry name" value="OstA-like_N"/>
</dbReference>
<evidence type="ECO:0000256" key="1">
    <source>
        <dbReference type="ARBA" id="ARBA00022729"/>
    </source>
</evidence>
<evidence type="ECO:0000313" key="9">
    <source>
        <dbReference type="Proteomes" id="UP000249842"/>
    </source>
</evidence>
<evidence type="ECO:0000256" key="3">
    <source>
        <dbReference type="ARBA" id="ARBA00023237"/>
    </source>
</evidence>
<dbReference type="Gene3D" id="2.60.450.10">
    <property type="entry name" value="Lipopolysaccharide (LPS) transport protein A like domain"/>
    <property type="match status" value="1"/>
</dbReference>
<dbReference type="InterPro" id="IPR006311">
    <property type="entry name" value="TAT_signal"/>
</dbReference>
<reference evidence="9" key="1">
    <citation type="submission" date="2018-05" db="EMBL/GenBank/DDBJ databases">
        <authorList>
            <person name="Li X."/>
        </authorList>
    </citation>
    <scope>NUCLEOTIDE SEQUENCE [LARGE SCALE GENOMIC DNA]</scope>
    <source>
        <strain evidence="9">HKS-05</strain>
    </source>
</reference>
<evidence type="ECO:0000256" key="5">
    <source>
        <dbReference type="SAM" id="MobiDB-lite"/>
    </source>
</evidence>
<feature type="region of interest" description="Disordered" evidence="5">
    <location>
        <begin position="41"/>
        <end position="63"/>
    </location>
</feature>
<keyword evidence="1 4" id="KW-0732">Signal</keyword>
<feature type="domain" description="Organic solvent tolerance-like N-terminal" evidence="6">
    <location>
        <begin position="73"/>
        <end position="178"/>
    </location>
</feature>
<dbReference type="Pfam" id="PF04453">
    <property type="entry name" value="LptD"/>
    <property type="match status" value="1"/>
</dbReference>
<evidence type="ECO:0000256" key="2">
    <source>
        <dbReference type="ARBA" id="ARBA00023136"/>
    </source>
</evidence>
<keyword evidence="9" id="KW-1185">Reference proteome</keyword>